<comment type="caution">
    <text evidence="5">The sequence shown here is derived from an EMBL/GenBank/DDBJ whole genome shotgun (WGS) entry which is preliminary data.</text>
</comment>
<dbReference type="SUPFAM" id="SSF46785">
    <property type="entry name" value="Winged helix' DNA-binding domain"/>
    <property type="match status" value="1"/>
</dbReference>
<dbReference type="GO" id="GO:0006355">
    <property type="term" value="P:regulation of DNA-templated transcription"/>
    <property type="evidence" value="ECO:0007669"/>
    <property type="project" value="UniProtKB-ARBA"/>
</dbReference>
<evidence type="ECO:0000256" key="2">
    <source>
        <dbReference type="ARBA" id="ARBA00023125"/>
    </source>
</evidence>
<dbReference type="AlphaFoldDB" id="A0A316AA48"/>
<dbReference type="RefSeq" id="WP_109678099.1">
    <property type="nucleotide sequence ID" value="NZ_QGDT01000021.1"/>
</dbReference>
<evidence type="ECO:0000259" key="4">
    <source>
        <dbReference type="PROSITE" id="PS50956"/>
    </source>
</evidence>
<dbReference type="InterPro" id="IPR036390">
    <property type="entry name" value="WH_DNA-bd_sf"/>
</dbReference>
<dbReference type="InterPro" id="IPR019885">
    <property type="entry name" value="Tscrpt_reg_HTH_AsnC-type_CS"/>
</dbReference>
<keyword evidence="1" id="KW-0805">Transcription regulation</keyword>
<dbReference type="Proteomes" id="UP000245880">
    <property type="component" value="Unassembled WGS sequence"/>
</dbReference>
<dbReference type="PANTHER" id="PTHR30154:SF34">
    <property type="entry name" value="TRANSCRIPTIONAL REGULATOR AZLB"/>
    <property type="match status" value="1"/>
</dbReference>
<dbReference type="InterPro" id="IPR011991">
    <property type="entry name" value="ArsR-like_HTH"/>
</dbReference>
<dbReference type="InterPro" id="IPR019887">
    <property type="entry name" value="Tscrpt_reg_AsnC/Lrp_C"/>
</dbReference>
<dbReference type="Gene3D" id="1.10.10.10">
    <property type="entry name" value="Winged helix-like DNA-binding domain superfamily/Winged helix DNA-binding domain"/>
    <property type="match status" value="1"/>
</dbReference>
<dbReference type="EMBL" id="QGDT01000021">
    <property type="protein sequence ID" value="PWJ53744.1"/>
    <property type="molecule type" value="Genomic_DNA"/>
</dbReference>
<dbReference type="SMART" id="SM00344">
    <property type="entry name" value="HTH_ASNC"/>
    <property type="match status" value="1"/>
</dbReference>
<sequence length="157" mass="17538">MSTIIKLDQIDRKVLEILQMNAKITNAQLSKEIGLSPAPTLERVKKLEQSGIIKSYHAQLEPERVGLGVSTFVQISLVGHRRAVTESFVEKIQAIPEVVECHHITGTGDFLLRVISKDISTYQTLMLEKINEIEEVASTQTMVILSTFKESKVLPIP</sequence>
<dbReference type="PROSITE" id="PS00519">
    <property type="entry name" value="HTH_ASNC_1"/>
    <property type="match status" value="1"/>
</dbReference>
<dbReference type="Pfam" id="PF13412">
    <property type="entry name" value="HTH_24"/>
    <property type="match status" value="1"/>
</dbReference>
<organism evidence="5 6">
    <name type="scientific">Dyadobacter jejuensis</name>
    <dbReference type="NCBI Taxonomy" id="1082580"/>
    <lineage>
        <taxon>Bacteria</taxon>
        <taxon>Pseudomonadati</taxon>
        <taxon>Bacteroidota</taxon>
        <taxon>Cytophagia</taxon>
        <taxon>Cytophagales</taxon>
        <taxon>Spirosomataceae</taxon>
        <taxon>Dyadobacter</taxon>
    </lineage>
</organism>
<name>A0A316AA48_9BACT</name>
<evidence type="ECO:0000313" key="6">
    <source>
        <dbReference type="Proteomes" id="UP000245880"/>
    </source>
</evidence>
<dbReference type="PRINTS" id="PR00033">
    <property type="entry name" value="HTHASNC"/>
</dbReference>
<evidence type="ECO:0000313" key="5">
    <source>
        <dbReference type="EMBL" id="PWJ53744.1"/>
    </source>
</evidence>
<dbReference type="Gene3D" id="3.30.70.920">
    <property type="match status" value="1"/>
</dbReference>
<evidence type="ECO:0000256" key="3">
    <source>
        <dbReference type="ARBA" id="ARBA00023163"/>
    </source>
</evidence>
<dbReference type="InterPro" id="IPR000485">
    <property type="entry name" value="AsnC-type_HTH_dom"/>
</dbReference>
<dbReference type="CDD" id="cd00090">
    <property type="entry name" value="HTH_ARSR"/>
    <property type="match status" value="1"/>
</dbReference>
<proteinExistence type="predicted"/>
<protein>
    <submittedName>
        <fullName evidence="5">DNA-binding Lrp family transcriptional regulator</fullName>
    </submittedName>
</protein>
<keyword evidence="6" id="KW-1185">Reference proteome</keyword>
<dbReference type="SUPFAM" id="SSF54909">
    <property type="entry name" value="Dimeric alpha+beta barrel"/>
    <property type="match status" value="1"/>
</dbReference>
<reference evidence="5 6" key="1">
    <citation type="submission" date="2018-03" db="EMBL/GenBank/DDBJ databases">
        <title>Genomic Encyclopedia of Archaeal and Bacterial Type Strains, Phase II (KMG-II): from individual species to whole genera.</title>
        <authorList>
            <person name="Goeker M."/>
        </authorList>
    </citation>
    <scope>NUCLEOTIDE SEQUENCE [LARGE SCALE GENOMIC DNA]</scope>
    <source>
        <strain evidence="5 6">DSM 100346</strain>
    </source>
</reference>
<keyword evidence="3" id="KW-0804">Transcription</keyword>
<dbReference type="PROSITE" id="PS50956">
    <property type="entry name" value="HTH_ASNC_2"/>
    <property type="match status" value="1"/>
</dbReference>
<dbReference type="OrthoDB" id="9800326at2"/>
<dbReference type="GO" id="GO:0043200">
    <property type="term" value="P:response to amino acid"/>
    <property type="evidence" value="ECO:0007669"/>
    <property type="project" value="TreeGrafter"/>
</dbReference>
<dbReference type="GO" id="GO:0043565">
    <property type="term" value="F:sequence-specific DNA binding"/>
    <property type="evidence" value="ECO:0007669"/>
    <property type="project" value="InterPro"/>
</dbReference>
<feature type="domain" description="HTH asnC-type" evidence="4">
    <location>
        <begin position="7"/>
        <end position="68"/>
    </location>
</feature>
<dbReference type="PANTHER" id="PTHR30154">
    <property type="entry name" value="LEUCINE-RESPONSIVE REGULATORY PROTEIN"/>
    <property type="match status" value="1"/>
</dbReference>
<dbReference type="GO" id="GO:0005829">
    <property type="term" value="C:cytosol"/>
    <property type="evidence" value="ECO:0007669"/>
    <property type="project" value="TreeGrafter"/>
</dbReference>
<gene>
    <name evidence="5" type="ORF">CLV98_12116</name>
</gene>
<keyword evidence="2 5" id="KW-0238">DNA-binding</keyword>
<dbReference type="InterPro" id="IPR036388">
    <property type="entry name" value="WH-like_DNA-bd_sf"/>
</dbReference>
<evidence type="ECO:0000256" key="1">
    <source>
        <dbReference type="ARBA" id="ARBA00023015"/>
    </source>
</evidence>
<dbReference type="InterPro" id="IPR019888">
    <property type="entry name" value="Tscrpt_reg_AsnC-like"/>
</dbReference>
<dbReference type="InterPro" id="IPR011008">
    <property type="entry name" value="Dimeric_a/b-barrel"/>
</dbReference>
<accession>A0A316AA48</accession>
<dbReference type="Pfam" id="PF01037">
    <property type="entry name" value="AsnC_trans_reg"/>
    <property type="match status" value="1"/>
</dbReference>